<dbReference type="EMBL" id="JANBUK010000591">
    <property type="protein sequence ID" value="KAJ2789385.1"/>
    <property type="molecule type" value="Genomic_DNA"/>
</dbReference>
<evidence type="ECO:0000313" key="2">
    <source>
        <dbReference type="Proteomes" id="UP001140066"/>
    </source>
</evidence>
<dbReference type="Proteomes" id="UP001140066">
    <property type="component" value="Unassembled WGS sequence"/>
</dbReference>
<keyword evidence="2" id="KW-1185">Reference proteome</keyword>
<accession>A0ACC1KG42</accession>
<gene>
    <name evidence="1" type="primary">PPX1</name>
    <name evidence="1" type="ORF">GGI18_002436</name>
</gene>
<comment type="caution">
    <text evidence="1">The sequence shown here is derived from an EMBL/GenBank/DDBJ whole genome shotgun (WGS) entry which is preliminary data.</text>
</comment>
<proteinExistence type="predicted"/>
<dbReference type="EC" id="3.6.1.11" evidence="1"/>
<keyword evidence="1" id="KW-0378">Hydrolase</keyword>
<name>A0ACC1KG42_9FUNG</name>
<protein>
    <submittedName>
        <fullName evidence="1">Exopolyphosphatase</fullName>
        <ecNumber evidence="1">3.6.1.11</ecNumber>
    </submittedName>
</protein>
<organism evidence="1 2">
    <name type="scientific">Coemansia linderi</name>
    <dbReference type="NCBI Taxonomy" id="2663919"/>
    <lineage>
        <taxon>Eukaryota</taxon>
        <taxon>Fungi</taxon>
        <taxon>Fungi incertae sedis</taxon>
        <taxon>Zoopagomycota</taxon>
        <taxon>Kickxellomycotina</taxon>
        <taxon>Kickxellomycetes</taxon>
        <taxon>Kickxellales</taxon>
        <taxon>Kickxellaceae</taxon>
        <taxon>Coemansia</taxon>
    </lineage>
</organism>
<sequence length="392" mass="43008">MTVAFRSFLRTLAANSALLRAPTPPPLTLVLGNESADLDSMVSSLALAYDLSTKTPHPVVPIINTPRADLVLRPECSLLLSHTLEAAGASLSSLTFIDDVDLARHPMDIWLVDHNAPASRQAFLEPYVRGIVDHHVDEGKCLGAKERQIEVVASCATLVAQRLGPLVDPDLAKLLIAPILIDSSNLNPAAKRATPSDIACVQWLSSLVQWASPRQPSADLTTTTLDVSSPDDLYKTLDSLKGMVTHLSPYDLLRKDYKQWQVADANGKAWALGISSISFPLKKWMKRDGPLIEQAIGHWIAHQNLDMALVMTHGKTKENGIKVYGRQLILAFSPDIKEGQMVVDKLMDVEVLGLQLLEKTSGAWWFTQSRSESSRKQVFPAVKQLIEGLDFS</sequence>
<evidence type="ECO:0000313" key="1">
    <source>
        <dbReference type="EMBL" id="KAJ2789385.1"/>
    </source>
</evidence>
<reference evidence="1" key="1">
    <citation type="submission" date="2022-07" db="EMBL/GenBank/DDBJ databases">
        <title>Phylogenomic reconstructions and comparative analyses of Kickxellomycotina fungi.</title>
        <authorList>
            <person name="Reynolds N.K."/>
            <person name="Stajich J.E."/>
            <person name="Barry K."/>
            <person name="Grigoriev I.V."/>
            <person name="Crous P."/>
            <person name="Smith M.E."/>
        </authorList>
    </citation>
    <scope>NUCLEOTIDE SEQUENCE</scope>
    <source>
        <strain evidence="1">BCRC 34191</strain>
    </source>
</reference>